<dbReference type="RefSeq" id="WP_058304757.1">
    <property type="nucleotide sequence ID" value="NZ_CABKVG010000004.1"/>
</dbReference>
<dbReference type="Proteomes" id="UP000832011">
    <property type="component" value="Chromosome"/>
</dbReference>
<dbReference type="PANTHER" id="PTHR12151">
    <property type="entry name" value="ELECTRON TRANSPORT PROTIN SCO1/SENC FAMILY MEMBER"/>
    <property type="match status" value="1"/>
</dbReference>
<evidence type="ECO:0000256" key="2">
    <source>
        <dbReference type="ARBA" id="ARBA00023008"/>
    </source>
</evidence>
<dbReference type="SUPFAM" id="SSF52833">
    <property type="entry name" value="Thioredoxin-like"/>
    <property type="match status" value="1"/>
</dbReference>
<gene>
    <name evidence="5" type="ORF">LVJ82_09555</name>
</gene>
<evidence type="ECO:0000256" key="1">
    <source>
        <dbReference type="ARBA" id="ARBA00010996"/>
    </source>
</evidence>
<dbReference type="CDD" id="cd02968">
    <property type="entry name" value="SCO"/>
    <property type="match status" value="1"/>
</dbReference>
<dbReference type="EMBL" id="CP091511">
    <property type="protein sequence ID" value="UOO91183.1"/>
    <property type="molecule type" value="Genomic_DNA"/>
</dbReference>
<dbReference type="Gene3D" id="3.40.30.10">
    <property type="entry name" value="Glutaredoxin"/>
    <property type="match status" value="1"/>
</dbReference>
<evidence type="ECO:0000256" key="3">
    <source>
        <dbReference type="SAM" id="SignalP"/>
    </source>
</evidence>
<keyword evidence="3" id="KW-0732">Signal</keyword>
<name>A0ABY4E765_9NEIS</name>
<evidence type="ECO:0000313" key="5">
    <source>
        <dbReference type="EMBL" id="UOO91183.1"/>
    </source>
</evidence>
<evidence type="ECO:0000259" key="4">
    <source>
        <dbReference type="PROSITE" id="PS51352"/>
    </source>
</evidence>
<proteinExistence type="inferred from homology"/>
<keyword evidence="2" id="KW-0186">Copper</keyword>
<reference evidence="5 6" key="1">
    <citation type="journal article" date="2022" name="Res Sq">
        <title>Evolution of multicellular longitudinally dividing oral cavity symbionts (Neisseriaceae).</title>
        <authorList>
            <person name="Nyongesa S."/>
            <person name="Weber P."/>
            <person name="Bernet E."/>
            <person name="Pullido F."/>
            <person name="Nieckarz M."/>
            <person name="Delaby M."/>
            <person name="Nieves C."/>
            <person name="Viehboeck T."/>
            <person name="Krause N."/>
            <person name="Rivera-Millot A."/>
            <person name="Nakamura A."/>
            <person name="Vischer N."/>
            <person name="VanNieuwenhze M."/>
            <person name="Brun Y."/>
            <person name="Cava F."/>
            <person name="Bulgheresi S."/>
            <person name="Veyrier F."/>
        </authorList>
    </citation>
    <scope>NUCLEOTIDE SEQUENCE [LARGE SCALE GENOMIC DNA]</scope>
    <source>
        <strain evidence="5 6">SN4</strain>
    </source>
</reference>
<keyword evidence="6" id="KW-1185">Reference proteome</keyword>
<feature type="chain" id="PRO_5045070964" evidence="3">
    <location>
        <begin position="19"/>
        <end position="212"/>
    </location>
</feature>
<protein>
    <submittedName>
        <fullName evidence="5">SCO family protein</fullName>
    </submittedName>
</protein>
<feature type="domain" description="Thioredoxin" evidence="4">
    <location>
        <begin position="50"/>
        <end position="212"/>
    </location>
</feature>
<accession>A0ABY4E765</accession>
<dbReference type="PROSITE" id="PS51257">
    <property type="entry name" value="PROKAR_LIPOPROTEIN"/>
    <property type="match status" value="1"/>
</dbReference>
<organism evidence="5 6">
    <name type="scientific">Vitreoscilla massiliensis</name>
    <dbReference type="NCBI Taxonomy" id="1689272"/>
    <lineage>
        <taxon>Bacteria</taxon>
        <taxon>Pseudomonadati</taxon>
        <taxon>Pseudomonadota</taxon>
        <taxon>Betaproteobacteria</taxon>
        <taxon>Neisseriales</taxon>
        <taxon>Neisseriaceae</taxon>
        <taxon>Vitreoscilla</taxon>
    </lineage>
</organism>
<feature type="signal peptide" evidence="3">
    <location>
        <begin position="1"/>
        <end position="18"/>
    </location>
</feature>
<comment type="similarity">
    <text evidence="1">Belongs to the SCO1/2 family.</text>
</comment>
<dbReference type="PROSITE" id="PS51352">
    <property type="entry name" value="THIOREDOXIN_2"/>
    <property type="match status" value="1"/>
</dbReference>
<dbReference type="InterPro" id="IPR013766">
    <property type="entry name" value="Thioredoxin_domain"/>
</dbReference>
<dbReference type="PANTHER" id="PTHR12151:SF25">
    <property type="entry name" value="LINALOOL DEHYDRATASE_ISOMERASE DOMAIN-CONTAINING PROTEIN"/>
    <property type="match status" value="1"/>
</dbReference>
<dbReference type="InterPro" id="IPR036249">
    <property type="entry name" value="Thioredoxin-like_sf"/>
</dbReference>
<evidence type="ECO:0000313" key="6">
    <source>
        <dbReference type="Proteomes" id="UP000832011"/>
    </source>
</evidence>
<dbReference type="InterPro" id="IPR003782">
    <property type="entry name" value="SCO1/SenC"/>
</dbReference>
<dbReference type="Pfam" id="PF02630">
    <property type="entry name" value="SCO1-SenC"/>
    <property type="match status" value="1"/>
</dbReference>
<sequence>MKYVSLGLAVLCAMGLSACQPSSTDHKTAAHASAATNIAKATPDFHGSDISAEGIGGDFSLTNQDGKTMTLADFKGKLVVLSFGYTRCPDVCPTTLLDLAQVMTLLGDDAKKVQVVFVSVDPTRDTPAILKDYVPLFNDQFIGLTAKDDAAMAPVLKTWKIAMSKVPVKDGHYSVDHSAGMYVLDANGKAKLYLPYATKPEQITADLKALLK</sequence>